<comment type="pathway">
    <text evidence="1">Protein modification; protein ubiquitination.</text>
</comment>
<dbReference type="FunFam" id="1.25.40.10:FF:000093">
    <property type="entry name" value="cell division cycle protein 23 homolog"/>
    <property type="match status" value="1"/>
</dbReference>
<evidence type="ECO:0000313" key="12">
    <source>
        <dbReference type="EMBL" id="KAK2190637.1"/>
    </source>
</evidence>
<accession>A0AAD9P9U0</accession>
<dbReference type="Pfam" id="PF13181">
    <property type="entry name" value="TPR_8"/>
    <property type="match status" value="1"/>
</dbReference>
<keyword evidence="6 10" id="KW-0802">TPR repeat</keyword>
<evidence type="ECO:0000256" key="6">
    <source>
        <dbReference type="ARBA" id="ARBA00022803"/>
    </source>
</evidence>
<dbReference type="InterPro" id="IPR019734">
    <property type="entry name" value="TPR_rpt"/>
</dbReference>
<dbReference type="Pfam" id="PF13414">
    <property type="entry name" value="TPR_11"/>
    <property type="match status" value="1"/>
</dbReference>
<evidence type="ECO:0000256" key="4">
    <source>
        <dbReference type="ARBA" id="ARBA00022776"/>
    </source>
</evidence>
<dbReference type="PANTHER" id="PTHR12558">
    <property type="entry name" value="CELL DIVISION CYCLE 16,23,27"/>
    <property type="match status" value="1"/>
</dbReference>
<dbReference type="Gene3D" id="1.25.40.10">
    <property type="entry name" value="Tetratricopeptide repeat domain"/>
    <property type="match status" value="2"/>
</dbReference>
<dbReference type="GO" id="GO:0051301">
    <property type="term" value="P:cell division"/>
    <property type="evidence" value="ECO:0007669"/>
    <property type="project" value="UniProtKB-KW"/>
</dbReference>
<dbReference type="GO" id="GO:0005680">
    <property type="term" value="C:anaphase-promoting complex"/>
    <property type="evidence" value="ECO:0007669"/>
    <property type="project" value="InterPro"/>
</dbReference>
<evidence type="ECO:0000256" key="8">
    <source>
        <dbReference type="ARBA" id="ARBA00061138"/>
    </source>
</evidence>
<dbReference type="GO" id="GO:0031145">
    <property type="term" value="P:anaphase-promoting complex-dependent catabolic process"/>
    <property type="evidence" value="ECO:0007669"/>
    <property type="project" value="TreeGrafter"/>
</dbReference>
<keyword evidence="13" id="KW-1185">Reference proteome</keyword>
<evidence type="ECO:0000256" key="1">
    <source>
        <dbReference type="ARBA" id="ARBA00004906"/>
    </source>
</evidence>
<evidence type="ECO:0000256" key="2">
    <source>
        <dbReference type="ARBA" id="ARBA00022618"/>
    </source>
</evidence>
<evidence type="ECO:0000256" key="3">
    <source>
        <dbReference type="ARBA" id="ARBA00022737"/>
    </source>
</evidence>
<evidence type="ECO:0000256" key="7">
    <source>
        <dbReference type="ARBA" id="ARBA00023306"/>
    </source>
</evidence>
<feature type="repeat" description="TPR" evidence="10">
    <location>
        <begin position="343"/>
        <end position="376"/>
    </location>
</feature>
<reference evidence="12" key="1">
    <citation type="journal article" date="2023" name="Mol. Biol. Evol.">
        <title>Third-Generation Sequencing Reveals the Adaptive Role of the Epigenome in Three Deep-Sea Polychaetes.</title>
        <authorList>
            <person name="Perez M."/>
            <person name="Aroh O."/>
            <person name="Sun Y."/>
            <person name="Lan Y."/>
            <person name="Juniper S.K."/>
            <person name="Young C.R."/>
            <person name="Angers B."/>
            <person name="Qian P.Y."/>
        </authorList>
    </citation>
    <scope>NUCLEOTIDE SEQUENCE</scope>
    <source>
        <strain evidence="12">R07B-5</strain>
    </source>
</reference>
<dbReference type="EMBL" id="JAODUO010000073">
    <property type="protein sequence ID" value="KAK2190637.1"/>
    <property type="molecule type" value="Genomic_DNA"/>
</dbReference>
<dbReference type="InterPro" id="IPR011990">
    <property type="entry name" value="TPR-like_helical_dom_sf"/>
</dbReference>
<dbReference type="GO" id="GO:0045842">
    <property type="term" value="P:positive regulation of mitotic metaphase/anaphase transition"/>
    <property type="evidence" value="ECO:0007669"/>
    <property type="project" value="TreeGrafter"/>
</dbReference>
<evidence type="ECO:0000256" key="10">
    <source>
        <dbReference type="PROSITE-ProRule" id="PRU00339"/>
    </source>
</evidence>
<feature type="repeat" description="TPR" evidence="10">
    <location>
        <begin position="309"/>
        <end position="342"/>
    </location>
</feature>
<dbReference type="PROSITE" id="PS50005">
    <property type="entry name" value="TPR"/>
    <property type="match status" value="2"/>
</dbReference>
<dbReference type="SMART" id="SM00028">
    <property type="entry name" value="TPR"/>
    <property type="match status" value="8"/>
</dbReference>
<dbReference type="Pfam" id="PF04049">
    <property type="entry name" value="ANAPC8"/>
    <property type="match status" value="1"/>
</dbReference>
<sequence length="575" mass="66706">MADFSSWDLKQMKQEVIAEHRECCQRGLLHSAKWAAEIAFALDHIKLPQPLTQPEESQDFLKECDLYTLAKCYFDLREYERAAHLLQGCTSAKVYFLCMYAQYLAGEKRRLDNASDSIGPQDNIDLEKMKSLRREFHSKYKTCGLDGYSLYLYGIVLKKLDLLKEAVTVLTESVHKAPLHWGAWLELSLLITDKDTLSGLSLPDHWVKQLFLAHTYLELQMNEEAMKMYENADKCGLTRSTYIMAQKALAYHNLRDVDLAVESFAKLQKFDPYRIENMDTYSNLLYVKEMRTELATLAHHCCDIDKYRVETCCIIGNYYSLRSQHEKAVLYFQRALKLNPNYLSAWTLMGHEYMELKNTPAAIQAYRHAIEVNRRDYRAWYGLGQTYEILKMPFYCLYYYRQAQMLRPNDSRMVVALGETYEKLERLQEAKKCFWKAHSLGDIEGLALIKLARLYERLSEEDQAAAAFTEYIVEMENQGMCGEEHSQAYRYLANYHVKRGQLDDAYTAALKCTEFTETREEGKALLRQISRLRALGTNTNGLQESVSSNHQVAHLQEGSDPAQPPLPRMNLLFTP</sequence>
<organism evidence="12 13">
    <name type="scientific">Ridgeia piscesae</name>
    <name type="common">Tubeworm</name>
    <dbReference type="NCBI Taxonomy" id="27915"/>
    <lineage>
        <taxon>Eukaryota</taxon>
        <taxon>Metazoa</taxon>
        <taxon>Spiralia</taxon>
        <taxon>Lophotrochozoa</taxon>
        <taxon>Annelida</taxon>
        <taxon>Polychaeta</taxon>
        <taxon>Sedentaria</taxon>
        <taxon>Canalipalpata</taxon>
        <taxon>Sabellida</taxon>
        <taxon>Siboglinidae</taxon>
        <taxon>Ridgeia</taxon>
    </lineage>
</organism>
<comment type="caution">
    <text evidence="12">The sequence shown here is derived from an EMBL/GenBank/DDBJ whole genome shotgun (WGS) entry which is preliminary data.</text>
</comment>
<keyword evidence="2" id="KW-0132">Cell division</keyword>
<feature type="domain" description="Cdc23" evidence="11">
    <location>
        <begin position="12"/>
        <end position="248"/>
    </location>
</feature>
<dbReference type="SUPFAM" id="SSF48452">
    <property type="entry name" value="TPR-like"/>
    <property type="match status" value="2"/>
</dbReference>
<protein>
    <recommendedName>
        <fullName evidence="9">Cyclosome subunit 8</fullName>
    </recommendedName>
</protein>
<dbReference type="PANTHER" id="PTHR12558:SF10">
    <property type="entry name" value="CELL DIVISION CYCLE PROTEIN 23 HOMOLOG"/>
    <property type="match status" value="1"/>
</dbReference>
<keyword evidence="3" id="KW-0677">Repeat</keyword>
<keyword evidence="5" id="KW-0833">Ubl conjugation pathway</keyword>
<gene>
    <name evidence="12" type="ORF">NP493_72g01031</name>
</gene>
<evidence type="ECO:0000313" key="13">
    <source>
        <dbReference type="Proteomes" id="UP001209878"/>
    </source>
</evidence>
<name>A0AAD9P9U0_RIDPI</name>
<dbReference type="Pfam" id="PF00515">
    <property type="entry name" value="TPR_1"/>
    <property type="match status" value="1"/>
</dbReference>
<comment type="similarity">
    <text evidence="8">Belongs to the APC8/CDC23 family.</text>
</comment>
<proteinExistence type="inferred from homology"/>
<dbReference type="InterPro" id="IPR007192">
    <property type="entry name" value="APC8"/>
</dbReference>
<evidence type="ECO:0000259" key="11">
    <source>
        <dbReference type="Pfam" id="PF04049"/>
    </source>
</evidence>
<evidence type="ECO:0000256" key="5">
    <source>
        <dbReference type="ARBA" id="ARBA00022786"/>
    </source>
</evidence>
<keyword evidence="7" id="KW-0131">Cell cycle</keyword>
<keyword evidence="4" id="KW-0498">Mitosis</keyword>
<evidence type="ECO:0000256" key="9">
    <source>
        <dbReference type="ARBA" id="ARBA00082695"/>
    </source>
</evidence>
<dbReference type="Proteomes" id="UP001209878">
    <property type="component" value="Unassembled WGS sequence"/>
</dbReference>
<dbReference type="AlphaFoldDB" id="A0AAD9P9U0"/>
<dbReference type="GO" id="GO:0016567">
    <property type="term" value="P:protein ubiquitination"/>
    <property type="evidence" value="ECO:0007669"/>
    <property type="project" value="TreeGrafter"/>
</dbReference>